<dbReference type="InterPro" id="IPR050259">
    <property type="entry name" value="SDR"/>
</dbReference>
<evidence type="ECO:0000256" key="1">
    <source>
        <dbReference type="ARBA" id="ARBA00006484"/>
    </source>
</evidence>
<accession>A0ABS8HZ68</accession>
<comment type="similarity">
    <text evidence="1 2">Belongs to the short-chain dehydrogenases/reductases (SDR) family.</text>
</comment>
<evidence type="ECO:0000313" key="4">
    <source>
        <dbReference type="Proteomes" id="UP001165492"/>
    </source>
</evidence>
<dbReference type="PRINTS" id="PR00081">
    <property type="entry name" value="GDHRDH"/>
</dbReference>
<dbReference type="InterPro" id="IPR036291">
    <property type="entry name" value="NAD(P)-bd_dom_sf"/>
</dbReference>
<comment type="caution">
    <text evidence="3">The sequence shown here is derived from an EMBL/GenBank/DDBJ whole genome shotgun (WGS) entry which is preliminary data.</text>
</comment>
<name>A0ABS8HZ68_9FIRM</name>
<dbReference type="Pfam" id="PF00106">
    <property type="entry name" value="adh_short"/>
    <property type="match status" value="1"/>
</dbReference>
<evidence type="ECO:0000313" key="3">
    <source>
        <dbReference type="EMBL" id="MCC5468456.1"/>
    </source>
</evidence>
<dbReference type="SUPFAM" id="SSF51735">
    <property type="entry name" value="NAD(P)-binding Rossmann-fold domains"/>
    <property type="match status" value="1"/>
</dbReference>
<dbReference type="RefSeq" id="WP_229537349.1">
    <property type="nucleotide sequence ID" value="NZ_JAJHJB010000068.1"/>
</dbReference>
<dbReference type="PRINTS" id="PR00080">
    <property type="entry name" value="SDRFAMILY"/>
</dbReference>
<gene>
    <name evidence="3" type="ORF">LMF89_24275</name>
</gene>
<protein>
    <submittedName>
        <fullName evidence="3">SDR family oxidoreductase</fullName>
    </submittedName>
</protein>
<dbReference type="Gene3D" id="3.40.50.720">
    <property type="entry name" value="NAD(P)-binding Rossmann-like Domain"/>
    <property type="match status" value="1"/>
</dbReference>
<sequence length="247" mass="27396">MDKKIALITGGNRGIGASISKKLASDGYYVCINCRNKHSGISLLEDILSCGGEGEIVEFDVAVGEQLNEALRTFKFKQLDVLVNNAGILKDNLIYQIGVDDWKQVLKTNYFGALAVHNAFWEKLKAAKSATVINLCSISGIRPRKGQLAYAVSKAMLIEWTKQMSSGEHRDRIQYYSISPGPVTTELIKQSSWYKDSKSFQRIPLGRYAEPDEIATFIAFLASHNHVLKNGSNIIMDGGFTQTIKEQ</sequence>
<keyword evidence="4" id="KW-1185">Reference proteome</keyword>
<organism evidence="3 4">
    <name type="scientific">Pelosinus baikalensis</name>
    <dbReference type="NCBI Taxonomy" id="2892015"/>
    <lineage>
        <taxon>Bacteria</taxon>
        <taxon>Bacillati</taxon>
        <taxon>Bacillota</taxon>
        <taxon>Negativicutes</taxon>
        <taxon>Selenomonadales</taxon>
        <taxon>Sporomusaceae</taxon>
        <taxon>Pelosinus</taxon>
    </lineage>
</organism>
<dbReference type="EMBL" id="JAJHJB010000068">
    <property type="protein sequence ID" value="MCC5468456.1"/>
    <property type="molecule type" value="Genomic_DNA"/>
</dbReference>
<dbReference type="Proteomes" id="UP001165492">
    <property type="component" value="Unassembled WGS sequence"/>
</dbReference>
<proteinExistence type="inferred from homology"/>
<reference evidence="3" key="1">
    <citation type="submission" date="2021-11" db="EMBL/GenBank/DDBJ databases">
        <title>Description of a new species Pelosinus isolated from the bottom sediments of Lake Baikal.</title>
        <authorList>
            <person name="Zakharyuk A."/>
        </authorList>
    </citation>
    <scope>NUCLEOTIDE SEQUENCE</scope>
    <source>
        <strain evidence="3">Bkl1</strain>
    </source>
</reference>
<dbReference type="CDD" id="cd05233">
    <property type="entry name" value="SDR_c"/>
    <property type="match status" value="1"/>
</dbReference>
<dbReference type="PANTHER" id="PTHR42879">
    <property type="entry name" value="3-OXOACYL-(ACYL-CARRIER-PROTEIN) REDUCTASE"/>
    <property type="match status" value="1"/>
</dbReference>
<dbReference type="InterPro" id="IPR002347">
    <property type="entry name" value="SDR_fam"/>
</dbReference>
<dbReference type="PANTHER" id="PTHR42879:SF2">
    <property type="entry name" value="3-OXOACYL-[ACYL-CARRIER-PROTEIN] REDUCTASE FABG"/>
    <property type="match status" value="1"/>
</dbReference>
<evidence type="ECO:0000256" key="2">
    <source>
        <dbReference type="RuleBase" id="RU000363"/>
    </source>
</evidence>